<evidence type="ECO:0008006" key="2">
    <source>
        <dbReference type="Google" id="ProtNLM"/>
    </source>
</evidence>
<accession>A0A1S2KTV5</accession>
<reference evidence="1" key="1">
    <citation type="submission" date="2016-10" db="EMBL/GenBank/DDBJ databases">
        <title>Draft genome sequences of four alkaliphilic bacteria belonging to the Anaerobacillus genus.</title>
        <authorList>
            <person name="Bassil N.M."/>
            <person name="Lloyd J.R."/>
        </authorList>
    </citation>
    <scope>NUCLEOTIDE SEQUENCE [LARGE SCALE GENOMIC DNA]</scope>
    <source>
        <strain evidence="1">NB2006</strain>
    </source>
</reference>
<protein>
    <recommendedName>
        <fullName evidence="2">Type II toxin-antitoxin system HicB family antitoxin</fullName>
    </recommendedName>
</protein>
<organism evidence="1">
    <name type="scientific">Anaerobacillus isosaccharinicus</name>
    <dbReference type="NCBI Taxonomy" id="1532552"/>
    <lineage>
        <taxon>Bacteria</taxon>
        <taxon>Bacillati</taxon>
        <taxon>Bacillota</taxon>
        <taxon>Bacilli</taxon>
        <taxon>Bacillales</taxon>
        <taxon>Bacillaceae</taxon>
        <taxon>Anaerobacillus</taxon>
    </lineage>
</organism>
<dbReference type="Gene3D" id="3.30.160.250">
    <property type="match status" value="1"/>
</dbReference>
<sequence length="109" mass="12963">MRRQELIKDGSRFICPKSYTWLVQKQLTCFGGTEYMIEIKELDGCVSYGESFAEAKKGLQESIQLWFKYHRKLETQPIKNQTHLVHMEPKMTKEEFEQINKLLLHILLN</sequence>
<dbReference type="AlphaFoldDB" id="A0A1S2KTV5"/>
<dbReference type="SUPFAM" id="SSF143100">
    <property type="entry name" value="TTHA1013/TTHA0281-like"/>
    <property type="match status" value="1"/>
</dbReference>
<name>A0A1S2KTV5_9BACI</name>
<evidence type="ECO:0000313" key="1">
    <source>
        <dbReference type="EMBL" id="OIJ03550.1"/>
    </source>
</evidence>
<comment type="caution">
    <text evidence="1">The sequence shown here is derived from an EMBL/GenBank/DDBJ whole genome shotgun (WGS) entry which is preliminary data.</text>
</comment>
<gene>
    <name evidence="1" type="ORF">AWH56_24715</name>
</gene>
<proteinExistence type="predicted"/>
<dbReference type="InterPro" id="IPR035069">
    <property type="entry name" value="TTHA1013/TTHA0281-like"/>
</dbReference>
<dbReference type="EMBL" id="LQXD01000211">
    <property type="protein sequence ID" value="OIJ03550.1"/>
    <property type="molecule type" value="Genomic_DNA"/>
</dbReference>